<proteinExistence type="predicted"/>
<accession>A0ABX8H5W1</accession>
<keyword evidence="3" id="KW-1185">Reference proteome</keyword>
<gene>
    <name evidence="2" type="ORF">KM029_26660</name>
</gene>
<dbReference type="RefSeq" id="WP_144077378.1">
    <property type="nucleotide sequence ID" value="NZ_CP076131.1"/>
</dbReference>
<dbReference type="Proteomes" id="UP000682802">
    <property type="component" value="Plasmid p2"/>
</dbReference>
<feature type="chain" id="PRO_5046917049" evidence="1">
    <location>
        <begin position="26"/>
        <end position="185"/>
    </location>
</feature>
<geneLocation type="plasmid" evidence="2 3">
    <name>p2</name>
</geneLocation>
<evidence type="ECO:0000256" key="1">
    <source>
        <dbReference type="SAM" id="SignalP"/>
    </source>
</evidence>
<keyword evidence="2" id="KW-0614">Plasmid</keyword>
<name>A0ABX8H5W1_9BACT</name>
<protein>
    <submittedName>
        <fullName evidence="2">Uncharacterized protein</fullName>
    </submittedName>
</protein>
<evidence type="ECO:0000313" key="3">
    <source>
        <dbReference type="Proteomes" id="UP000682802"/>
    </source>
</evidence>
<evidence type="ECO:0000313" key="2">
    <source>
        <dbReference type="EMBL" id="QWG10791.1"/>
    </source>
</evidence>
<feature type="signal peptide" evidence="1">
    <location>
        <begin position="1"/>
        <end position="25"/>
    </location>
</feature>
<organism evidence="2 3">
    <name type="scientific">Flammeovirga kamogawensis</name>
    <dbReference type="NCBI Taxonomy" id="373891"/>
    <lineage>
        <taxon>Bacteria</taxon>
        <taxon>Pseudomonadati</taxon>
        <taxon>Bacteroidota</taxon>
        <taxon>Cytophagia</taxon>
        <taxon>Cytophagales</taxon>
        <taxon>Flammeovirgaceae</taxon>
        <taxon>Flammeovirga</taxon>
    </lineage>
</organism>
<sequence length="185" mass="21174">MKNLSLQISALFIFFMLASVCSVKAQDSLTVRIPFIAKMSTPEGQKMKVNFQAGKKVEILSGDKKKYMFSFKGYESTKGIHQTYFKTSEEEVNIKDFLKTKRYNKLTHEEKLLLCATRSNNLQTESLIFIGTLPILYTALPYYTSIVTPVVAVYGFQLGVRTIVNKYRYNNAVKIQAVKEIKRAR</sequence>
<keyword evidence="1" id="KW-0732">Signal</keyword>
<reference evidence="2 3" key="1">
    <citation type="submission" date="2021-05" db="EMBL/GenBank/DDBJ databases">
        <title>Comparative genomic studies on the polysaccharide-degrading batcterial strains of the Flammeovirga genus.</title>
        <authorList>
            <person name="Zewei F."/>
            <person name="Zheng Z."/>
            <person name="Yu L."/>
            <person name="Ruyue G."/>
            <person name="Yanhong M."/>
            <person name="Yuanyuan C."/>
            <person name="Jingyan G."/>
            <person name="Wenjun H."/>
        </authorList>
    </citation>
    <scope>NUCLEOTIDE SEQUENCE [LARGE SCALE GENOMIC DNA]</scope>
    <source>
        <strain evidence="2 3">YS10</strain>
        <plasmid evidence="2 3">p2</plasmid>
    </source>
</reference>
<dbReference type="EMBL" id="CP076131">
    <property type="protein sequence ID" value="QWG10791.1"/>
    <property type="molecule type" value="Genomic_DNA"/>
</dbReference>